<feature type="domain" description="Myb-like" evidence="2">
    <location>
        <begin position="69"/>
        <end position="114"/>
    </location>
</feature>
<dbReference type="PANTHER" id="PTHR45614">
    <property type="entry name" value="MYB PROTEIN-RELATED"/>
    <property type="match status" value="1"/>
</dbReference>
<feature type="region of interest" description="Disordered" evidence="1">
    <location>
        <begin position="169"/>
        <end position="189"/>
    </location>
</feature>
<dbReference type="InterPro" id="IPR001005">
    <property type="entry name" value="SANT/Myb"/>
</dbReference>
<dbReference type="SUPFAM" id="SSF46689">
    <property type="entry name" value="Homeodomain-like"/>
    <property type="match status" value="2"/>
</dbReference>
<dbReference type="CDD" id="cd00167">
    <property type="entry name" value="SANT"/>
    <property type="match status" value="3"/>
</dbReference>
<feature type="domain" description="Myb-like" evidence="2">
    <location>
        <begin position="115"/>
        <end position="166"/>
    </location>
</feature>
<evidence type="ECO:0000259" key="2">
    <source>
        <dbReference type="PROSITE" id="PS50090"/>
    </source>
</evidence>
<gene>
    <name evidence="4" type="ORF">FJTKL_08327</name>
</gene>
<evidence type="ECO:0000256" key="1">
    <source>
        <dbReference type="SAM" id="MobiDB-lite"/>
    </source>
</evidence>
<feature type="region of interest" description="Disordered" evidence="1">
    <location>
        <begin position="341"/>
        <end position="362"/>
    </location>
</feature>
<dbReference type="InterPro" id="IPR050560">
    <property type="entry name" value="MYB_TF"/>
</dbReference>
<dbReference type="InterPro" id="IPR009057">
    <property type="entry name" value="Homeodomain-like_sf"/>
</dbReference>
<feature type="compositionally biased region" description="Polar residues" evidence="1">
    <location>
        <begin position="345"/>
        <end position="356"/>
    </location>
</feature>
<proteinExistence type="predicted"/>
<name>A0ABR4ERL9_9PEZI</name>
<dbReference type="PROSITE" id="PS51294">
    <property type="entry name" value="HTH_MYB"/>
    <property type="match status" value="3"/>
</dbReference>
<dbReference type="InterPro" id="IPR017930">
    <property type="entry name" value="Myb_dom"/>
</dbReference>
<feature type="domain" description="HTH myb-type" evidence="3">
    <location>
        <begin position="69"/>
        <end position="118"/>
    </location>
</feature>
<dbReference type="Gene3D" id="1.10.10.60">
    <property type="entry name" value="Homeodomain-like"/>
    <property type="match status" value="3"/>
</dbReference>
<reference evidence="4 5" key="1">
    <citation type="submission" date="2024-03" db="EMBL/GenBank/DDBJ databases">
        <title>A high-quality draft genome sequence of Diaporthe vaccinii, a causative agent of upright dieback and viscid rot disease in cranberry plants.</title>
        <authorList>
            <person name="Sarrasin M."/>
            <person name="Lang B.F."/>
            <person name="Burger G."/>
        </authorList>
    </citation>
    <scope>NUCLEOTIDE SEQUENCE [LARGE SCALE GENOMIC DNA]</scope>
    <source>
        <strain evidence="4 5">IS7</strain>
    </source>
</reference>
<feature type="domain" description="HTH myb-type" evidence="3">
    <location>
        <begin position="119"/>
        <end position="170"/>
    </location>
</feature>
<sequence length="392" mass="44289">MPQQAASTAGRQRRAWTAHEDELLRNAVNKATLQSRGLVWRELAKSVPGRTNKDCRRRWWNSLAGLTSKGQWSESEDERMLEAFAKYGPQWTLVAAAVGTRHPDQCSSHWTQVLDPSINHSDWTPAEDETLCRAVNMQGTNWASIAAEHVPRRPPLALKNRYSMLQMTRKTRNDESRAYVTPGSSSVPTEAFSTAINSAANASNQCDPQLCQEPEFQEESDDDTDEDDDRSSTDPEVACYRGQKLARTPTLPPRPTSTMLQQSERLNNSVLNQQSILHNEARQQPQAMDQSLDFILDKQFNLPQEFPMSPNQWPEFETGSYQAPVMDHSVSFTPVRQFGTRENHMQQPRGSHWTTTTDKDKLPVVSMDGGSRASELGTYKVIHERCPAFQSN</sequence>
<accession>A0ABR4ERL9</accession>
<dbReference type="SMART" id="SM00717">
    <property type="entry name" value="SANT"/>
    <property type="match status" value="3"/>
</dbReference>
<dbReference type="Pfam" id="PF13921">
    <property type="entry name" value="Myb_DNA-bind_6"/>
    <property type="match status" value="1"/>
</dbReference>
<feature type="domain" description="HTH myb-type" evidence="3">
    <location>
        <begin position="8"/>
        <end position="67"/>
    </location>
</feature>
<evidence type="ECO:0000259" key="3">
    <source>
        <dbReference type="PROSITE" id="PS51294"/>
    </source>
</evidence>
<dbReference type="EMBL" id="JBAWTH010000032">
    <property type="protein sequence ID" value="KAL2285082.1"/>
    <property type="molecule type" value="Genomic_DNA"/>
</dbReference>
<feature type="region of interest" description="Disordered" evidence="1">
    <location>
        <begin position="214"/>
        <end position="258"/>
    </location>
</feature>
<dbReference type="Pfam" id="PF00249">
    <property type="entry name" value="Myb_DNA-binding"/>
    <property type="match status" value="1"/>
</dbReference>
<feature type="domain" description="Myb-like" evidence="2">
    <location>
        <begin position="8"/>
        <end position="63"/>
    </location>
</feature>
<keyword evidence="5" id="KW-1185">Reference proteome</keyword>
<feature type="compositionally biased region" description="Acidic residues" evidence="1">
    <location>
        <begin position="215"/>
        <end position="229"/>
    </location>
</feature>
<dbReference type="Proteomes" id="UP001600888">
    <property type="component" value="Unassembled WGS sequence"/>
</dbReference>
<comment type="caution">
    <text evidence="4">The sequence shown here is derived from an EMBL/GenBank/DDBJ whole genome shotgun (WGS) entry which is preliminary data.</text>
</comment>
<dbReference type="PROSITE" id="PS50090">
    <property type="entry name" value="MYB_LIKE"/>
    <property type="match status" value="3"/>
</dbReference>
<evidence type="ECO:0000313" key="5">
    <source>
        <dbReference type="Proteomes" id="UP001600888"/>
    </source>
</evidence>
<protein>
    <submittedName>
        <fullName evidence="4">Uncharacterized protein</fullName>
    </submittedName>
</protein>
<evidence type="ECO:0000313" key="4">
    <source>
        <dbReference type="EMBL" id="KAL2285082.1"/>
    </source>
</evidence>
<organism evidence="4 5">
    <name type="scientific">Diaporthe vaccinii</name>
    <dbReference type="NCBI Taxonomy" id="105482"/>
    <lineage>
        <taxon>Eukaryota</taxon>
        <taxon>Fungi</taxon>
        <taxon>Dikarya</taxon>
        <taxon>Ascomycota</taxon>
        <taxon>Pezizomycotina</taxon>
        <taxon>Sordariomycetes</taxon>
        <taxon>Sordariomycetidae</taxon>
        <taxon>Diaporthales</taxon>
        <taxon>Diaporthaceae</taxon>
        <taxon>Diaporthe</taxon>
        <taxon>Diaporthe eres species complex</taxon>
    </lineage>
</organism>